<organism evidence="2 3">
    <name type="scientific">Neobacillus bataviensis</name>
    <dbReference type="NCBI Taxonomy" id="220685"/>
    <lineage>
        <taxon>Bacteria</taxon>
        <taxon>Bacillati</taxon>
        <taxon>Bacillota</taxon>
        <taxon>Bacilli</taxon>
        <taxon>Bacillales</taxon>
        <taxon>Bacillaceae</taxon>
        <taxon>Neobacillus</taxon>
    </lineage>
</organism>
<keyword evidence="3" id="KW-1185">Reference proteome</keyword>
<dbReference type="Gene3D" id="3.90.70.10">
    <property type="entry name" value="Cysteine proteinases"/>
    <property type="match status" value="1"/>
</dbReference>
<dbReference type="RefSeq" id="WP_144563269.1">
    <property type="nucleotide sequence ID" value="NZ_VIVN01000003.1"/>
</dbReference>
<dbReference type="InterPro" id="IPR039564">
    <property type="entry name" value="Peptidase_C39-like"/>
</dbReference>
<evidence type="ECO:0000313" key="2">
    <source>
        <dbReference type="EMBL" id="TWE04829.1"/>
    </source>
</evidence>
<sequence length="249" mass="27436">MKKFLIVIVILSLSVLGAKTIFAILSERQASAKTLEAAPLKTRKVVLKAKEAPSLPDSIKLDVPLIMQMDQPLLYNGCEVTSLAMILNYSGVKVTKNELAENIKTVPLTYSNGQKGNPNVGFVGDMAHGPGLGVYNGPVFELTKKYVGDRAVNLTGKPFTDILKEVGQGRPVWIITTSSFAPISVFQTWNTPQGKIKITFSEHSVAITGYDENYIYINDPYGEKNKKLNRESFIKAWEQMGKQAIVIKN</sequence>
<evidence type="ECO:0000313" key="3">
    <source>
        <dbReference type="Proteomes" id="UP000319671"/>
    </source>
</evidence>
<reference evidence="2 3" key="1">
    <citation type="submission" date="2019-06" db="EMBL/GenBank/DDBJ databases">
        <title>Sorghum-associated microbial communities from plants grown in Nebraska, USA.</title>
        <authorList>
            <person name="Schachtman D."/>
        </authorList>
    </citation>
    <scope>NUCLEOTIDE SEQUENCE [LARGE SCALE GENOMIC DNA]</scope>
    <source>
        <strain evidence="2 3">2482</strain>
    </source>
</reference>
<proteinExistence type="predicted"/>
<comment type="caution">
    <text evidence="2">The sequence shown here is derived from an EMBL/GenBank/DDBJ whole genome shotgun (WGS) entry which is preliminary data.</text>
</comment>
<dbReference type="PANTHER" id="PTHR37806">
    <property type="entry name" value="LMO0724 PROTEIN"/>
    <property type="match status" value="1"/>
</dbReference>
<dbReference type="AlphaFoldDB" id="A0A561DNC0"/>
<feature type="domain" description="Peptidase C39-like" evidence="1">
    <location>
        <begin position="61"/>
        <end position="221"/>
    </location>
</feature>
<gene>
    <name evidence="2" type="ORF">FB550_1033</name>
</gene>
<dbReference type="PIRSF" id="PIRSF032442">
    <property type="entry name" value="UCP032442"/>
    <property type="match status" value="1"/>
</dbReference>
<accession>A0A561DNC0</accession>
<protein>
    <submittedName>
        <fullName evidence="2">Uncharacterized protein YvpB</fullName>
    </submittedName>
</protein>
<dbReference type="PANTHER" id="PTHR37806:SF1">
    <property type="entry name" value="PEPTIDASE C39-LIKE DOMAIN-CONTAINING PROTEIN"/>
    <property type="match status" value="1"/>
</dbReference>
<dbReference type="EMBL" id="VIVN01000003">
    <property type="protein sequence ID" value="TWE04829.1"/>
    <property type="molecule type" value="Genomic_DNA"/>
</dbReference>
<name>A0A561DNC0_9BACI</name>
<evidence type="ECO:0000259" key="1">
    <source>
        <dbReference type="Pfam" id="PF13529"/>
    </source>
</evidence>
<dbReference type="Proteomes" id="UP000319671">
    <property type="component" value="Unassembled WGS sequence"/>
</dbReference>
<dbReference type="Pfam" id="PF13529">
    <property type="entry name" value="Peptidase_C39_2"/>
    <property type="match status" value="1"/>
</dbReference>
<dbReference type="InterPro" id="IPR039563">
    <property type="entry name" value="Peptidase_C39_single_dom"/>
</dbReference>
<dbReference type="InterPro" id="IPR016997">
    <property type="entry name" value="UCP032442"/>
</dbReference>
<dbReference type="CDD" id="cd02549">
    <property type="entry name" value="Peptidase_C39A"/>
    <property type="match status" value="1"/>
</dbReference>